<accession>A0A0C3VAD6</accession>
<dbReference type="PaxDb" id="3880-AES68330"/>
<dbReference type="InterPro" id="IPR006553">
    <property type="entry name" value="Leu-rich_rpt_Cys-con_subtyp"/>
</dbReference>
<evidence type="ECO:0000313" key="4">
    <source>
        <dbReference type="Proteomes" id="UP000002051"/>
    </source>
</evidence>
<dbReference type="Proteomes" id="UP000265566">
    <property type="component" value="Chromosome 3"/>
</dbReference>
<dbReference type="EnsemblPlants" id="AES68330">
    <property type="protein sequence ID" value="AES68330"/>
    <property type="gene ID" value="MTR_3g006050"/>
</dbReference>
<dbReference type="PANTHER" id="PTHR13318">
    <property type="entry name" value="PARTNER OF PAIRED, ISOFORM B-RELATED"/>
    <property type="match status" value="1"/>
</dbReference>
<dbReference type="GO" id="GO:0005737">
    <property type="term" value="C:cytoplasm"/>
    <property type="evidence" value="ECO:0000318"/>
    <property type="project" value="GO_Central"/>
</dbReference>
<dbReference type="Gene3D" id="3.80.10.10">
    <property type="entry name" value="Ribonuclease Inhibitor"/>
    <property type="match status" value="3"/>
</dbReference>
<dbReference type="Proteomes" id="UP000002051">
    <property type="component" value="Chromosome 3"/>
</dbReference>
<dbReference type="EMBL" id="CM001219">
    <property type="protein sequence ID" value="AES68330.2"/>
    <property type="molecule type" value="Genomic_DNA"/>
</dbReference>
<protein>
    <submittedName>
        <fullName evidence="1">F-box/LRR protein, putative</fullName>
    </submittedName>
    <submittedName>
        <fullName evidence="2">Putative leucine-rich repeat domain, L domain-containing protein</fullName>
    </submittedName>
</protein>
<dbReference type="OrthoDB" id="6066220at2759"/>
<dbReference type="AlphaFoldDB" id="G7J087"/>
<dbReference type="SUPFAM" id="SSF52047">
    <property type="entry name" value="RNI-like"/>
    <property type="match status" value="2"/>
</dbReference>
<dbReference type="InterPro" id="IPR032675">
    <property type="entry name" value="LRR_dom_sf"/>
</dbReference>
<reference evidence="2" key="4">
    <citation type="journal article" date="2018" name="Nat. Plants">
        <title>Whole-genome landscape of Medicago truncatula symbiotic genes.</title>
        <authorList>
            <person name="Pecrix Y."/>
            <person name="Gamas P."/>
            <person name="Carrere S."/>
        </authorList>
    </citation>
    <scope>NUCLEOTIDE SEQUENCE</scope>
    <source>
        <tissue evidence="2">Leaves</tissue>
    </source>
</reference>
<proteinExistence type="predicted"/>
<organism evidence="1 4">
    <name type="scientific">Medicago truncatula</name>
    <name type="common">Barrel medic</name>
    <name type="synonym">Medicago tribuloides</name>
    <dbReference type="NCBI Taxonomy" id="3880"/>
    <lineage>
        <taxon>Eukaryota</taxon>
        <taxon>Viridiplantae</taxon>
        <taxon>Streptophyta</taxon>
        <taxon>Embryophyta</taxon>
        <taxon>Tracheophyta</taxon>
        <taxon>Spermatophyta</taxon>
        <taxon>Magnoliopsida</taxon>
        <taxon>eudicotyledons</taxon>
        <taxon>Gunneridae</taxon>
        <taxon>Pentapetalae</taxon>
        <taxon>rosids</taxon>
        <taxon>fabids</taxon>
        <taxon>Fabales</taxon>
        <taxon>Fabaceae</taxon>
        <taxon>Papilionoideae</taxon>
        <taxon>50 kb inversion clade</taxon>
        <taxon>NPAAA clade</taxon>
        <taxon>Hologalegina</taxon>
        <taxon>IRL clade</taxon>
        <taxon>Trifolieae</taxon>
        <taxon>Medicago</taxon>
    </lineage>
</organism>
<evidence type="ECO:0000313" key="3">
    <source>
        <dbReference type="EnsemblPlants" id="AES68330"/>
    </source>
</evidence>
<reference evidence="3" key="3">
    <citation type="submission" date="2015-04" db="UniProtKB">
        <authorList>
            <consortium name="EnsemblPlants"/>
        </authorList>
    </citation>
    <scope>IDENTIFICATION</scope>
    <source>
        <strain evidence="3">cv. Jemalong A17</strain>
    </source>
</reference>
<reference evidence="1 4" key="2">
    <citation type="journal article" date="2014" name="BMC Genomics">
        <title>An improved genome release (version Mt4.0) for the model legume Medicago truncatula.</title>
        <authorList>
            <person name="Tang H."/>
            <person name="Krishnakumar V."/>
            <person name="Bidwell S."/>
            <person name="Rosen B."/>
            <person name="Chan A."/>
            <person name="Zhou S."/>
            <person name="Gentzbittel L."/>
            <person name="Childs K.L."/>
            <person name="Yandell M."/>
            <person name="Gundlach H."/>
            <person name="Mayer K.F."/>
            <person name="Schwartz D.C."/>
            <person name="Town C.D."/>
        </authorList>
    </citation>
    <scope>GENOME REANNOTATION</scope>
    <source>
        <strain evidence="3 4">cv. Jemalong A17</strain>
    </source>
</reference>
<gene>
    <name evidence="3" type="primary">11408480</name>
    <name evidence="1" type="ordered locus">MTR_3g006050</name>
    <name evidence="2" type="ORF">MtrunA17_Chr3g0077831</name>
</gene>
<keyword evidence="4" id="KW-1185">Reference proteome</keyword>
<accession>G7J087</accession>
<evidence type="ECO:0000313" key="1">
    <source>
        <dbReference type="EMBL" id="AES68330.2"/>
    </source>
</evidence>
<reference evidence="1 4" key="1">
    <citation type="journal article" date="2011" name="Nature">
        <title>The Medicago genome provides insight into the evolution of rhizobial symbioses.</title>
        <authorList>
            <person name="Young N.D."/>
            <person name="Debelle F."/>
            <person name="Oldroyd G.E."/>
            <person name="Geurts R."/>
            <person name="Cannon S.B."/>
            <person name="Udvardi M.K."/>
            <person name="Benedito V.A."/>
            <person name="Mayer K.F."/>
            <person name="Gouzy J."/>
            <person name="Schoof H."/>
            <person name="Van de Peer Y."/>
            <person name="Proost S."/>
            <person name="Cook D.R."/>
            <person name="Meyers B.C."/>
            <person name="Spannagl M."/>
            <person name="Cheung F."/>
            <person name="De Mita S."/>
            <person name="Krishnakumar V."/>
            <person name="Gundlach H."/>
            <person name="Zhou S."/>
            <person name="Mudge J."/>
            <person name="Bharti A.K."/>
            <person name="Murray J.D."/>
            <person name="Naoumkina M.A."/>
            <person name="Rosen B."/>
            <person name="Silverstein K.A."/>
            <person name="Tang H."/>
            <person name="Rombauts S."/>
            <person name="Zhao P.X."/>
            <person name="Zhou P."/>
            <person name="Barbe V."/>
            <person name="Bardou P."/>
            <person name="Bechner M."/>
            <person name="Bellec A."/>
            <person name="Berger A."/>
            <person name="Berges H."/>
            <person name="Bidwell S."/>
            <person name="Bisseling T."/>
            <person name="Choisne N."/>
            <person name="Couloux A."/>
            <person name="Denny R."/>
            <person name="Deshpande S."/>
            <person name="Dai X."/>
            <person name="Doyle J.J."/>
            <person name="Dudez A.M."/>
            <person name="Farmer A.D."/>
            <person name="Fouteau S."/>
            <person name="Franken C."/>
            <person name="Gibelin C."/>
            <person name="Gish J."/>
            <person name="Goldstein S."/>
            <person name="Gonzalez A.J."/>
            <person name="Green P.J."/>
            <person name="Hallab A."/>
            <person name="Hartog M."/>
            <person name="Hua A."/>
            <person name="Humphray S.J."/>
            <person name="Jeong D.H."/>
            <person name="Jing Y."/>
            <person name="Jocker A."/>
            <person name="Kenton S.M."/>
            <person name="Kim D.J."/>
            <person name="Klee K."/>
            <person name="Lai H."/>
            <person name="Lang C."/>
            <person name="Lin S."/>
            <person name="Macmil S.L."/>
            <person name="Magdelenat G."/>
            <person name="Matthews L."/>
            <person name="McCorrison J."/>
            <person name="Monaghan E.L."/>
            <person name="Mun J.H."/>
            <person name="Najar F.Z."/>
            <person name="Nicholson C."/>
            <person name="Noirot C."/>
            <person name="O'Bleness M."/>
            <person name="Paule C.R."/>
            <person name="Poulain J."/>
            <person name="Prion F."/>
            <person name="Qin B."/>
            <person name="Qu C."/>
            <person name="Retzel E.F."/>
            <person name="Riddle C."/>
            <person name="Sallet E."/>
            <person name="Samain S."/>
            <person name="Samson N."/>
            <person name="Sanders I."/>
            <person name="Saurat O."/>
            <person name="Scarpelli C."/>
            <person name="Schiex T."/>
            <person name="Segurens B."/>
            <person name="Severin A.J."/>
            <person name="Sherrier D.J."/>
            <person name="Shi R."/>
            <person name="Sims S."/>
            <person name="Singer S.R."/>
            <person name="Sinharoy S."/>
            <person name="Sterck L."/>
            <person name="Viollet A."/>
            <person name="Wang B.B."/>
            <person name="Wang K."/>
            <person name="Wang M."/>
            <person name="Wang X."/>
            <person name="Warfsmann J."/>
            <person name="Weissenbach J."/>
            <person name="White D.D."/>
            <person name="White J.D."/>
            <person name="Wiley G.B."/>
            <person name="Wincker P."/>
            <person name="Xing Y."/>
            <person name="Yang L."/>
            <person name="Yao Z."/>
            <person name="Ying F."/>
            <person name="Zhai J."/>
            <person name="Zhou L."/>
            <person name="Zuber A."/>
            <person name="Denarie J."/>
            <person name="Dixon R.A."/>
            <person name="May G.D."/>
            <person name="Schwartz D.C."/>
            <person name="Rogers J."/>
            <person name="Quetier F."/>
            <person name="Town C.D."/>
            <person name="Roe B.A."/>
        </authorList>
    </citation>
    <scope>NUCLEOTIDE SEQUENCE [LARGE SCALE GENOMIC DNA]</scope>
    <source>
        <strain evidence="1">A17</strain>
        <strain evidence="3 4">cv. Jemalong A17</strain>
    </source>
</reference>
<dbReference type="Gramene" id="rna13065">
    <property type="protein sequence ID" value="RHN65245.1"/>
    <property type="gene ID" value="gene13065"/>
</dbReference>
<dbReference type="SMART" id="SM00367">
    <property type="entry name" value="LRR_CC"/>
    <property type="match status" value="10"/>
</dbReference>
<dbReference type="HOGENOM" id="CLU_028145_1_1_1"/>
<name>G7J087_MEDTR</name>
<dbReference type="EMBL" id="PSQE01000003">
    <property type="protein sequence ID" value="RHN65245.1"/>
    <property type="molecule type" value="Genomic_DNA"/>
</dbReference>
<dbReference type="PANTHER" id="PTHR13318:SF106">
    <property type="entry name" value="F-BOX_LRR-REPEAT PROTEIN 2"/>
    <property type="match status" value="1"/>
</dbReference>
<sequence>MADVYLPDGCWEFVLRSLKEDGDYNRRYIKFFDFDDENDYTDVSVEGNYKNNNCLKSLSAVSKQLLSITNNLRFSLTVRIQTLPFLPRLLRRFTNLTYLDLKRFSKHGDLDALLRQIACFPLKKLTTLNISDQLHFPSKGLRDFSKRITTLTSLISYGIITLKTSHLFLIANCFPLLEELDLSGPCFCSDLIDGDGIKALSDSLFQLRKIDLSLHSHLDDQSLFHLFKNCKLLQEVIIFNCDRITKQGIASALRERPTLTSISFSDDFPNDQTFTSCFIDSLLCLMSLTCLELSRFNVSDNLLSSVAIQGLPLRRLVLRSCTGYGYDGIFSLLSKCKWIQHLNLQDALFLNDQHVVDLSLFLGHLLSINLSKCSMLTHLSLFALVKNCPSLSEIKMNYTSIGKQCVENSNSLLDFVVNPQLKSLYLAHNSCLRDENLIMFASIFPNLQLIDLSYCDNISDKSICQVLKRWSKIRHLNLAHCSRVKLYGMNIRVLKLEVLSLIDTRVDDEALHVISKSCCGLLQLLLQNCEGITETGVKHVVKNCTRLREINLRGCNKVHYNVVAPMVFSRPSLRKIVAPIVAPPRYLSSAKRRELFLRHGCIID</sequence>
<dbReference type="eggNOG" id="KOG1947">
    <property type="taxonomic scope" value="Eukaryota"/>
</dbReference>
<evidence type="ECO:0000313" key="2">
    <source>
        <dbReference type="EMBL" id="RHN65245.1"/>
    </source>
</evidence>